<accession>A0A8J5HTJ1</accession>
<dbReference type="EMBL" id="JACMSC010000004">
    <property type="protein sequence ID" value="KAG6523068.1"/>
    <property type="molecule type" value="Genomic_DNA"/>
</dbReference>
<dbReference type="PANTHER" id="PTHR45631">
    <property type="entry name" value="OS07G0107800 PROTEIN-RELATED"/>
    <property type="match status" value="1"/>
</dbReference>
<keyword evidence="4" id="KW-1185">Reference proteome</keyword>
<protein>
    <recommendedName>
        <fullName evidence="2">Protein kinase domain-containing protein</fullName>
    </recommendedName>
</protein>
<evidence type="ECO:0000256" key="1">
    <source>
        <dbReference type="SAM" id="MobiDB-lite"/>
    </source>
</evidence>
<reference evidence="3 4" key="1">
    <citation type="submission" date="2020-08" db="EMBL/GenBank/DDBJ databases">
        <title>Plant Genome Project.</title>
        <authorList>
            <person name="Zhang R.-G."/>
        </authorList>
    </citation>
    <scope>NUCLEOTIDE SEQUENCE [LARGE SCALE GENOMIC DNA]</scope>
    <source>
        <tissue evidence="3">Rhizome</tissue>
    </source>
</reference>
<dbReference type="Pfam" id="PF07714">
    <property type="entry name" value="PK_Tyr_Ser-Thr"/>
    <property type="match status" value="1"/>
</dbReference>
<dbReference type="AlphaFoldDB" id="A0A8J5HTJ1"/>
<dbReference type="InterPro" id="IPR001245">
    <property type="entry name" value="Ser-Thr/Tyr_kinase_cat_dom"/>
</dbReference>
<evidence type="ECO:0000313" key="4">
    <source>
        <dbReference type="Proteomes" id="UP000734854"/>
    </source>
</evidence>
<dbReference type="InterPro" id="IPR000719">
    <property type="entry name" value="Prot_kinase_dom"/>
</dbReference>
<dbReference type="Gene3D" id="1.10.510.10">
    <property type="entry name" value="Transferase(Phosphotransferase) domain 1"/>
    <property type="match status" value="1"/>
</dbReference>
<dbReference type="Proteomes" id="UP000734854">
    <property type="component" value="Unassembled WGS sequence"/>
</dbReference>
<gene>
    <name evidence="3" type="ORF">ZIOFF_012921</name>
</gene>
<dbReference type="PANTHER" id="PTHR45631:SF202">
    <property type="entry name" value="SENESCENCE-INDUCED RECEPTOR-LIKE SERINE_THREONINE-PROTEIN KINASE"/>
    <property type="match status" value="1"/>
</dbReference>
<evidence type="ECO:0000313" key="3">
    <source>
        <dbReference type="EMBL" id="KAG6523068.1"/>
    </source>
</evidence>
<dbReference type="GO" id="GO:0005524">
    <property type="term" value="F:ATP binding"/>
    <property type="evidence" value="ECO:0007669"/>
    <property type="project" value="InterPro"/>
</dbReference>
<comment type="caution">
    <text evidence="3">The sequence shown here is derived from an EMBL/GenBank/DDBJ whole genome shotgun (WGS) entry which is preliminary data.</text>
</comment>
<feature type="region of interest" description="Disordered" evidence="1">
    <location>
        <begin position="1"/>
        <end position="22"/>
    </location>
</feature>
<organism evidence="3 4">
    <name type="scientific">Zingiber officinale</name>
    <name type="common">Ginger</name>
    <name type="synonym">Amomum zingiber</name>
    <dbReference type="NCBI Taxonomy" id="94328"/>
    <lineage>
        <taxon>Eukaryota</taxon>
        <taxon>Viridiplantae</taxon>
        <taxon>Streptophyta</taxon>
        <taxon>Embryophyta</taxon>
        <taxon>Tracheophyta</taxon>
        <taxon>Spermatophyta</taxon>
        <taxon>Magnoliopsida</taxon>
        <taxon>Liliopsida</taxon>
        <taxon>Zingiberales</taxon>
        <taxon>Zingiberaceae</taxon>
        <taxon>Zingiber</taxon>
    </lineage>
</organism>
<dbReference type="GO" id="GO:0004672">
    <property type="term" value="F:protein kinase activity"/>
    <property type="evidence" value="ECO:0007669"/>
    <property type="project" value="InterPro"/>
</dbReference>
<dbReference type="SUPFAM" id="SSF56112">
    <property type="entry name" value="Protein kinase-like (PK-like)"/>
    <property type="match status" value="1"/>
</dbReference>
<dbReference type="PROSITE" id="PS50011">
    <property type="entry name" value="PROTEIN_KINASE_DOM"/>
    <property type="match status" value="1"/>
</dbReference>
<evidence type="ECO:0000259" key="2">
    <source>
        <dbReference type="PROSITE" id="PS50011"/>
    </source>
</evidence>
<dbReference type="InterPro" id="IPR011009">
    <property type="entry name" value="Kinase-like_dom_sf"/>
</dbReference>
<feature type="domain" description="Protein kinase" evidence="2">
    <location>
        <begin position="81"/>
        <end position="320"/>
    </location>
</feature>
<proteinExistence type="predicted"/>
<name>A0A8J5HTJ1_ZINOF</name>
<sequence length="320" mass="35855">MSSPSTLPSIPPSRHLERPPGVLRDEHQGECHVATDANDVLVALNVTRHIEATIAQKTEHGPHLQVDGEKFTFNHLQVITNDFAQVIGKGAFATFYLGHSDELKLQSKCIHDLLHSRPKNLNEARQLLRIHHRNVVSLLGYCRDETFLALVYEYMPHGSLKDHFQGKTGIDQEYGELYYASDTSADRPMIVDIVNRLKECMELVATSEDSTNWNVEGERSVQFNALEAHRLHVLSLLFFLISSSHPLVIFIFDNDSCDGGSDDDARRDLRFLLASARCPTADHRAIRRFEASKVTADHRAATTAASTSTTHLAVTTHDLQ</sequence>